<dbReference type="Proteomes" id="UP000579281">
    <property type="component" value="Unassembled WGS sequence"/>
</dbReference>
<proteinExistence type="predicted"/>
<evidence type="ECO:0000313" key="3">
    <source>
        <dbReference type="Proteomes" id="UP000579281"/>
    </source>
</evidence>
<dbReference type="Pfam" id="PF10646">
    <property type="entry name" value="Germane"/>
    <property type="match status" value="2"/>
</dbReference>
<sequence length="453" mass="49855">MLRSLLNLCLVGIICVTATTIPIEKNGLNMNVSFKLPKIQMPKFQGPKLPTKVSPAELVYAGDSEVFDLENPSSYSFYIRSSKPQALTYESDNLLILEILQDNQTIKTLSASDFVQTAPENKNNIEDQAAYQLDLSQQKLGLPDGSYVFRIYGTAQELKQLEPLALNITYSTISPYIPATNIAGKGKMGVTLFFPDSQNSQYMVPVTRFVTSSRAPLRATIDQMRKGSDVLGFQSSIPGVSKIQIRQGTAILHLGSDLESFNQDAAGKVAVKSFVNAMTAIPGVNKVKFLVNGKESDNIFGGMSTREVFSADINPKVYLGLNQQQNRTLLVPVSLSDQNMIYENIFHALRTGEVGGQKVAGLMAPIPQKVNLVSHTLTEDQLILNLSKEFTSVYIDRPDLQKMMVDAIVYSYTSIIVVNKVQILVEGQPVNTLGDMNLADSMKKPLFINPEVQ</sequence>
<feature type="domain" description="GerMN" evidence="1">
    <location>
        <begin position="342"/>
        <end position="434"/>
    </location>
</feature>
<organism evidence="2 3">
    <name type="scientific">Anaerosolibacter carboniphilus</name>
    <dbReference type="NCBI Taxonomy" id="1417629"/>
    <lineage>
        <taxon>Bacteria</taxon>
        <taxon>Bacillati</taxon>
        <taxon>Bacillota</taxon>
        <taxon>Clostridia</taxon>
        <taxon>Peptostreptococcales</taxon>
        <taxon>Thermotaleaceae</taxon>
        <taxon>Anaerosolibacter</taxon>
    </lineage>
</organism>
<feature type="domain" description="GerMN" evidence="1">
    <location>
        <begin position="217"/>
        <end position="300"/>
    </location>
</feature>
<dbReference type="AlphaFoldDB" id="A0A841KR17"/>
<comment type="caution">
    <text evidence="2">The sequence shown here is derived from an EMBL/GenBank/DDBJ whole genome shotgun (WGS) entry which is preliminary data.</text>
</comment>
<gene>
    <name evidence="2" type="ORF">HNQ80_001944</name>
</gene>
<dbReference type="RefSeq" id="WP_184310401.1">
    <property type="nucleotide sequence ID" value="NZ_JACHEN010000010.1"/>
</dbReference>
<dbReference type="InterPro" id="IPR019606">
    <property type="entry name" value="GerMN"/>
</dbReference>
<keyword evidence="3" id="KW-1185">Reference proteome</keyword>
<reference evidence="2 3" key="1">
    <citation type="submission" date="2020-08" db="EMBL/GenBank/DDBJ databases">
        <title>Genomic Encyclopedia of Type Strains, Phase IV (KMG-IV): sequencing the most valuable type-strain genomes for metagenomic binning, comparative biology and taxonomic classification.</title>
        <authorList>
            <person name="Goeker M."/>
        </authorList>
    </citation>
    <scope>NUCLEOTIDE SEQUENCE [LARGE SCALE GENOMIC DNA]</scope>
    <source>
        <strain evidence="2 3">DSM 103526</strain>
    </source>
</reference>
<dbReference type="SMART" id="SM00909">
    <property type="entry name" value="Germane"/>
    <property type="match status" value="2"/>
</dbReference>
<name>A0A841KR17_9FIRM</name>
<protein>
    <submittedName>
        <fullName evidence="2">Spore germination protein GerM</fullName>
    </submittedName>
</protein>
<evidence type="ECO:0000313" key="2">
    <source>
        <dbReference type="EMBL" id="MBB6215853.1"/>
    </source>
</evidence>
<evidence type="ECO:0000259" key="1">
    <source>
        <dbReference type="SMART" id="SM00909"/>
    </source>
</evidence>
<dbReference type="EMBL" id="JACHEN010000010">
    <property type="protein sequence ID" value="MBB6215853.1"/>
    <property type="molecule type" value="Genomic_DNA"/>
</dbReference>
<accession>A0A841KR17</accession>